<proteinExistence type="predicted"/>
<organism evidence="4 5">
    <name type="scientific">Peptoanaerobacter stomatis</name>
    <dbReference type="NCBI Taxonomy" id="796937"/>
    <lineage>
        <taxon>Bacteria</taxon>
        <taxon>Bacillati</taxon>
        <taxon>Bacillota</taxon>
        <taxon>Clostridia</taxon>
        <taxon>Peptostreptococcales</taxon>
        <taxon>Filifactoraceae</taxon>
        <taxon>Peptoanaerobacter</taxon>
    </lineage>
</organism>
<dbReference type="Pfam" id="PF07075">
    <property type="entry name" value="NamZ_N"/>
    <property type="match status" value="1"/>
</dbReference>
<dbReference type="Gene3D" id="3.90.1150.140">
    <property type="match status" value="1"/>
</dbReference>
<comment type="caution">
    <text evidence="4">The sequence shown here is derived from an EMBL/GenBank/DDBJ whole genome shotgun (WGS) entry which is preliminary data.</text>
</comment>
<evidence type="ECO:0000313" key="5">
    <source>
        <dbReference type="Proteomes" id="UP000006437"/>
    </source>
</evidence>
<feature type="signal peptide" evidence="1">
    <location>
        <begin position="1"/>
        <end position="23"/>
    </location>
</feature>
<feature type="domain" description="Peptidoglycan beta-N-acetylmuramidase NamZ C-terminal" evidence="3">
    <location>
        <begin position="289"/>
        <end position="431"/>
    </location>
</feature>
<keyword evidence="1" id="KW-0732">Signal</keyword>
<reference evidence="4 5" key="1">
    <citation type="submission" date="2011-08" db="EMBL/GenBank/DDBJ databases">
        <title>The Genome Sequence of Eubacteriaceae bacterium ACC19a.</title>
        <authorList>
            <consortium name="The Broad Institute Genome Sequencing Platform"/>
            <person name="Earl A."/>
            <person name="Ward D."/>
            <person name="Feldgarden M."/>
            <person name="Gevers D."/>
            <person name="Sizova M."/>
            <person name="Hazen A."/>
            <person name="Epstein S."/>
            <person name="Young S.K."/>
            <person name="Zeng Q."/>
            <person name="Gargeya S."/>
            <person name="Fitzgerald M."/>
            <person name="Haas B."/>
            <person name="Abouelleil A."/>
            <person name="Alvarado L."/>
            <person name="Arachchi H.M."/>
            <person name="Berlin A."/>
            <person name="Brown A."/>
            <person name="Chapman S.B."/>
            <person name="Chen Z."/>
            <person name="Dunbar C."/>
            <person name="Freedman E."/>
            <person name="Gearin G."/>
            <person name="Gellesch M."/>
            <person name="Goldberg J."/>
            <person name="Griggs A."/>
            <person name="Gujja S."/>
            <person name="Heiman D."/>
            <person name="Howarth C."/>
            <person name="Larson L."/>
            <person name="Lui A."/>
            <person name="MacDonald P.J.P."/>
            <person name="Montmayeur A."/>
            <person name="Murphy C."/>
            <person name="Neiman D."/>
            <person name="Pearson M."/>
            <person name="Priest M."/>
            <person name="Roberts A."/>
            <person name="Saif S."/>
            <person name="Shea T."/>
            <person name="Shenoy N."/>
            <person name="Sisk P."/>
            <person name="Stolte C."/>
            <person name="Sykes S."/>
            <person name="Wortman J."/>
            <person name="Nusbaum C."/>
            <person name="Birren B."/>
        </authorList>
    </citation>
    <scope>NUCLEOTIDE SEQUENCE [LARGE SCALE GENOMIC DNA]</scope>
    <source>
        <strain evidence="4 5">ACC19a</strain>
    </source>
</reference>
<dbReference type="RefSeq" id="WP_009524309.1">
    <property type="nucleotide sequence ID" value="NZ_JH414546.1"/>
</dbReference>
<feature type="domain" description="Peptidoglycan beta-N-acetylmuramidase NamZ N-terminal" evidence="2">
    <location>
        <begin position="85"/>
        <end position="284"/>
    </location>
</feature>
<dbReference type="Pfam" id="PF20732">
    <property type="entry name" value="NamZ_C"/>
    <property type="match status" value="1"/>
</dbReference>
<dbReference type="AlphaFoldDB" id="G9WXI3"/>
<name>G9WXI3_9FIRM</name>
<evidence type="ECO:0000256" key="1">
    <source>
        <dbReference type="SAM" id="SignalP"/>
    </source>
</evidence>
<dbReference type="PATRIC" id="fig|796937.3.peg.74"/>
<dbReference type="InterPro" id="IPR008302">
    <property type="entry name" value="NamZ"/>
</dbReference>
<dbReference type="Proteomes" id="UP000006437">
    <property type="component" value="Unassembled WGS sequence"/>
</dbReference>
<dbReference type="InterPro" id="IPR048502">
    <property type="entry name" value="NamZ_N"/>
</dbReference>
<dbReference type="HOGENOM" id="CLU_033227_1_0_9"/>
<sequence length="432" mass="48774">MKKITIFLSIIFFCLTMCINSYADNFKIIDEFLDMYMLNDKTNMNLSKNSSSNGKSDVITNSKVILGDEMLFTDEYKHLIDGKKVGLVTNQTGVNSKGENTKNVLYSYKNAKLTSLYAPEHGIDGTVKAGDYVSSYTDKDTKLPIYSLYGDTREPNEQMLSNIDVLLFDLQDIGSRTYTYISTMYKCMEACKKYGKTFVVLDRPNPISCKYVEGFLLQDEAKSFVGIDNMPMAHGMTAGELARYFNRNIGADLKVVAMRNYRRDMIWQDTGLNFKQTSPYIPNIESAFCYMATGQSENMGIGMGDNFTWSGGKNINSSVLADKLNSYGLQGVEFIALNKGQSGGVKLKITNYHTFNPAKTGYYIMATANLQKALNVSFYDSKGRATMFYKISGNKAFGNAILAKKSAYEIEQLYRKNADEFRENTKKYYIYE</sequence>
<dbReference type="PIRSF" id="PIRSF016719">
    <property type="entry name" value="UCP016719"/>
    <property type="match status" value="1"/>
</dbReference>
<evidence type="ECO:0000259" key="3">
    <source>
        <dbReference type="Pfam" id="PF20732"/>
    </source>
</evidence>
<dbReference type="GO" id="GO:0033922">
    <property type="term" value="F:peptidoglycan beta-N-acetylmuramidase activity"/>
    <property type="evidence" value="ECO:0007669"/>
    <property type="project" value="InterPro"/>
</dbReference>
<accession>G9WXI3</accession>
<evidence type="ECO:0000259" key="2">
    <source>
        <dbReference type="Pfam" id="PF07075"/>
    </source>
</evidence>
<dbReference type="InterPro" id="IPR048503">
    <property type="entry name" value="NamZ_C"/>
</dbReference>
<evidence type="ECO:0008006" key="6">
    <source>
        <dbReference type="Google" id="ProtNLM"/>
    </source>
</evidence>
<dbReference type="PANTHER" id="PTHR42915:SF1">
    <property type="entry name" value="PEPTIDOGLYCAN BETA-N-ACETYLMURAMIDASE NAMZ"/>
    <property type="match status" value="1"/>
</dbReference>
<feature type="chain" id="PRO_5003528049" description="PF07075 family protein" evidence="1">
    <location>
        <begin position="24"/>
        <end position="432"/>
    </location>
</feature>
<dbReference type="PANTHER" id="PTHR42915">
    <property type="entry name" value="HYPOTHETICAL 460 KDA PROTEIN IN FEUA-SIGW INTERGENIC REGION [PRECURSOR]"/>
    <property type="match status" value="1"/>
</dbReference>
<evidence type="ECO:0000313" key="4">
    <source>
        <dbReference type="EMBL" id="EHL16830.1"/>
    </source>
</evidence>
<dbReference type="Gene3D" id="3.40.50.12170">
    <property type="entry name" value="Uncharacterised protein PF07075, DUF1343"/>
    <property type="match status" value="1"/>
</dbReference>
<protein>
    <recommendedName>
        <fullName evidence="6">PF07075 family protein</fullName>
    </recommendedName>
</protein>
<dbReference type="EMBL" id="AFZE01000001">
    <property type="protein sequence ID" value="EHL16830.1"/>
    <property type="molecule type" value="Genomic_DNA"/>
</dbReference>
<dbReference type="BioCyc" id="EBAC796937-HMP:GMGH-72-MONOMER"/>
<gene>
    <name evidence="4" type="ORF">HMPREF9629_00072</name>
</gene>